<dbReference type="InterPro" id="IPR050315">
    <property type="entry name" value="FAD-oxidoreductase_2"/>
</dbReference>
<dbReference type="SUPFAM" id="SSF56425">
    <property type="entry name" value="Succinate dehydrogenase/fumarate reductase flavoprotein, catalytic domain"/>
    <property type="match status" value="1"/>
</dbReference>
<gene>
    <name evidence="9" type="ORF">MUN46_009435</name>
</gene>
<accession>A0ABT7IS75</accession>
<comment type="caution">
    <text evidence="9">The sequence shown here is derived from an EMBL/GenBank/DDBJ whole genome shotgun (WGS) entry which is preliminary data.</text>
</comment>
<dbReference type="InterPro" id="IPR007329">
    <property type="entry name" value="FMN-bd"/>
</dbReference>
<dbReference type="Pfam" id="PF00890">
    <property type="entry name" value="FAD_binding_2"/>
    <property type="match status" value="1"/>
</dbReference>
<evidence type="ECO:0000259" key="8">
    <source>
        <dbReference type="SMART" id="SM00900"/>
    </source>
</evidence>
<feature type="domain" description="FMN-binding" evidence="8">
    <location>
        <begin position="40"/>
        <end position="114"/>
    </location>
</feature>
<keyword evidence="5" id="KW-0274">FAD</keyword>
<evidence type="ECO:0000313" key="10">
    <source>
        <dbReference type="Proteomes" id="UP001165481"/>
    </source>
</evidence>
<reference evidence="9" key="1">
    <citation type="submission" date="2023-03" db="EMBL/GenBank/DDBJ databases">
        <title>Mesosutterella sp. nov. isolated from porcine feces.</title>
        <authorList>
            <person name="Yu S."/>
        </authorList>
    </citation>
    <scope>NUCLEOTIDE SEQUENCE</scope>
    <source>
        <strain evidence="9">AGMB02718</strain>
    </source>
</reference>
<dbReference type="PANTHER" id="PTHR43400:SF7">
    <property type="entry name" value="FAD-DEPENDENT OXIDOREDUCTASE 2 FAD BINDING DOMAIN-CONTAINING PROTEIN"/>
    <property type="match status" value="1"/>
</dbReference>
<evidence type="ECO:0000256" key="3">
    <source>
        <dbReference type="ARBA" id="ARBA00008040"/>
    </source>
</evidence>
<dbReference type="InterPro" id="IPR027477">
    <property type="entry name" value="Succ_DH/fumarate_Rdtase_cat_sf"/>
</dbReference>
<evidence type="ECO:0000256" key="4">
    <source>
        <dbReference type="ARBA" id="ARBA00022630"/>
    </source>
</evidence>
<dbReference type="Gene3D" id="3.50.50.60">
    <property type="entry name" value="FAD/NAD(P)-binding domain"/>
    <property type="match status" value="1"/>
</dbReference>
<dbReference type="Proteomes" id="UP001165481">
    <property type="component" value="Unassembled WGS sequence"/>
</dbReference>
<protein>
    <submittedName>
        <fullName evidence="9">FAD-binding protein</fullName>
    </submittedName>
</protein>
<feature type="signal peptide" evidence="7">
    <location>
        <begin position="1"/>
        <end position="27"/>
    </location>
</feature>
<keyword evidence="4" id="KW-0285">Flavoprotein</keyword>
<proteinExistence type="inferred from homology"/>
<comment type="cofactor">
    <cofactor evidence="2">
        <name>FAD</name>
        <dbReference type="ChEBI" id="CHEBI:57692"/>
    </cofactor>
</comment>
<keyword evidence="7" id="KW-0732">Signal</keyword>
<keyword evidence="10" id="KW-1185">Reference proteome</keyword>
<name>A0ABT7IS75_9BURK</name>
<evidence type="ECO:0000256" key="7">
    <source>
        <dbReference type="SAM" id="SignalP"/>
    </source>
</evidence>
<keyword evidence="6" id="KW-0560">Oxidoreductase</keyword>
<comment type="similarity">
    <text evidence="3">Belongs to the FAD-dependent oxidoreductase 2 family. FRD/SDH subfamily.</text>
</comment>
<dbReference type="EMBL" id="JAKZJU020000001">
    <property type="protein sequence ID" value="MDL2060156.1"/>
    <property type="molecule type" value="Genomic_DNA"/>
</dbReference>
<evidence type="ECO:0000256" key="6">
    <source>
        <dbReference type="ARBA" id="ARBA00023002"/>
    </source>
</evidence>
<dbReference type="SUPFAM" id="SSF51905">
    <property type="entry name" value="FAD/NAD(P)-binding domain"/>
    <property type="match status" value="1"/>
</dbReference>
<dbReference type="SMART" id="SM00900">
    <property type="entry name" value="FMN_bind"/>
    <property type="match status" value="1"/>
</dbReference>
<evidence type="ECO:0000256" key="1">
    <source>
        <dbReference type="ARBA" id="ARBA00001917"/>
    </source>
</evidence>
<dbReference type="Gene3D" id="3.90.1010.20">
    <property type="match status" value="1"/>
</dbReference>
<comment type="cofactor">
    <cofactor evidence="1">
        <name>FMN</name>
        <dbReference type="ChEBI" id="CHEBI:58210"/>
    </cofactor>
</comment>
<dbReference type="PANTHER" id="PTHR43400">
    <property type="entry name" value="FUMARATE REDUCTASE"/>
    <property type="match status" value="1"/>
</dbReference>
<sequence>MQMKMKRLALAAALASLFAGASGAASAAVPDGSWTGESMGRNGPVKVEVTTKAGRITQVKVLSHKESVGISDPAFSRVPKEIVDNQTVKVDAVGGATLSSMGIINAVAAALKSTGADVSGFTKPMKHKSLAGAAPREVSTDILVIGAGNGGITAAVKSALAGKKVILMEKRAAVGGVSALNHGGYAATGTRYQKEVIKEQHDSPELLYKDMLKGGDNRNDPVLARMTAQRTGEVGDWLIDDLHIQYGAAWVKFPGHSAARQISAKGNSLHWQEQMLDIYKKHGGIIMTDTRATSFVTDKAGNVIGVKASGVNSQPYNFKAKSYILASGGYGGDPAMVPEQAKHALFYGLPTETGDGFKMARAIGADKINMDCITIYPNGIEVQPGRSMDTTGSSTLAVRNSAIYVNSDGRRFINENSSLKDLARATLAQKNYIMYLVMDDAAWKIYQKKAVDDHTVTSAAIFESWKSIRNHGRPVICEGTIDHCAQEMGINAQGLKQTIADWNASVKAGEDKAFGRKTLKAIGEGPYHIVEQKGRYQTTLGGLKADAQMRILNTQGKPIGNLFGAGSVVGGANGADALTTLKNTWVIVSGYVAAESALKNRQK</sequence>
<dbReference type="Gene3D" id="3.90.700.10">
    <property type="entry name" value="Succinate dehydrogenase/fumarate reductase flavoprotein, catalytic domain"/>
    <property type="match status" value="1"/>
</dbReference>
<feature type="chain" id="PRO_5045054646" evidence="7">
    <location>
        <begin position="28"/>
        <end position="603"/>
    </location>
</feature>
<dbReference type="InterPro" id="IPR036188">
    <property type="entry name" value="FAD/NAD-bd_sf"/>
</dbReference>
<dbReference type="RefSeq" id="WP_243376974.1">
    <property type="nucleotide sequence ID" value="NZ_JAKZJU020000001.1"/>
</dbReference>
<dbReference type="Pfam" id="PF04205">
    <property type="entry name" value="FMN_bind"/>
    <property type="match status" value="1"/>
</dbReference>
<organism evidence="9 10">
    <name type="scientific">Mesosutterella faecium</name>
    <dbReference type="NCBI Taxonomy" id="2925194"/>
    <lineage>
        <taxon>Bacteria</taxon>
        <taxon>Pseudomonadati</taxon>
        <taxon>Pseudomonadota</taxon>
        <taxon>Betaproteobacteria</taxon>
        <taxon>Burkholderiales</taxon>
        <taxon>Sutterellaceae</taxon>
        <taxon>Mesosutterella</taxon>
    </lineage>
</organism>
<evidence type="ECO:0000313" key="9">
    <source>
        <dbReference type="EMBL" id="MDL2060156.1"/>
    </source>
</evidence>
<dbReference type="InterPro" id="IPR003953">
    <property type="entry name" value="FAD-dep_OxRdtase_2_FAD-bd"/>
</dbReference>
<evidence type="ECO:0000256" key="2">
    <source>
        <dbReference type="ARBA" id="ARBA00001974"/>
    </source>
</evidence>
<evidence type="ECO:0000256" key="5">
    <source>
        <dbReference type="ARBA" id="ARBA00022827"/>
    </source>
</evidence>